<organism evidence="2 3">
    <name type="scientific">Exobacillus caeni</name>
    <dbReference type="NCBI Taxonomy" id="2574798"/>
    <lineage>
        <taxon>Bacteria</taxon>
        <taxon>Bacillati</taxon>
        <taxon>Bacillota</taxon>
        <taxon>Bacilli</taxon>
        <taxon>Bacillales</taxon>
        <taxon>Guptibacillaceae</taxon>
        <taxon>Exobacillus</taxon>
    </lineage>
</organism>
<accession>A0A5R9F3C2</accession>
<dbReference type="OrthoDB" id="2939190at2"/>
<sequence>MAYLKGTLLFTAILLILLTGVTAFDQNRDDDLEYTAGEIDAKIVRYEKPVMEVSGNAKEEEKANDDIKTDENEKDNPEETKTDQIDSEMKPYYYLIIDNTPFLTDFETWKAYEEGNEVMVGYEKKNVHILKTIEQN</sequence>
<dbReference type="EMBL" id="SWLG01000008">
    <property type="protein sequence ID" value="TLS36836.1"/>
    <property type="molecule type" value="Genomic_DNA"/>
</dbReference>
<dbReference type="Proteomes" id="UP000308230">
    <property type="component" value="Unassembled WGS sequence"/>
</dbReference>
<comment type="caution">
    <text evidence="2">The sequence shown here is derived from an EMBL/GenBank/DDBJ whole genome shotgun (WGS) entry which is preliminary data.</text>
</comment>
<gene>
    <name evidence="2" type="ORF">FCL54_12830</name>
</gene>
<keyword evidence="3" id="KW-1185">Reference proteome</keyword>
<reference evidence="2 3" key="1">
    <citation type="submission" date="2019-04" db="EMBL/GenBank/DDBJ databases">
        <title>Bacillus caeni sp. nov., a bacterium isolated from mangrove sediment.</title>
        <authorList>
            <person name="Huang H."/>
            <person name="Mo K."/>
            <person name="Hu Y."/>
        </authorList>
    </citation>
    <scope>NUCLEOTIDE SEQUENCE [LARGE SCALE GENOMIC DNA]</scope>
    <source>
        <strain evidence="2 3">HB172195</strain>
    </source>
</reference>
<feature type="region of interest" description="Disordered" evidence="1">
    <location>
        <begin position="54"/>
        <end position="85"/>
    </location>
</feature>
<evidence type="ECO:0000313" key="2">
    <source>
        <dbReference type="EMBL" id="TLS36836.1"/>
    </source>
</evidence>
<evidence type="ECO:0000256" key="1">
    <source>
        <dbReference type="SAM" id="MobiDB-lite"/>
    </source>
</evidence>
<feature type="compositionally biased region" description="Basic and acidic residues" evidence="1">
    <location>
        <begin position="57"/>
        <end position="85"/>
    </location>
</feature>
<dbReference type="AlphaFoldDB" id="A0A5R9F3C2"/>
<evidence type="ECO:0000313" key="3">
    <source>
        <dbReference type="Proteomes" id="UP000308230"/>
    </source>
</evidence>
<dbReference type="RefSeq" id="WP_138127035.1">
    <property type="nucleotide sequence ID" value="NZ_SWLG01000008.1"/>
</dbReference>
<name>A0A5R9F3C2_9BACL</name>
<protein>
    <submittedName>
        <fullName evidence="2">Uncharacterized protein</fullName>
    </submittedName>
</protein>
<proteinExistence type="predicted"/>